<dbReference type="InterPro" id="IPR004841">
    <property type="entry name" value="AA-permease/SLC12A_dom"/>
</dbReference>
<keyword evidence="3 7" id="KW-0812">Transmembrane</keyword>
<feature type="transmembrane region" description="Helical" evidence="7">
    <location>
        <begin position="105"/>
        <end position="124"/>
    </location>
</feature>
<keyword evidence="6 7" id="KW-0472">Membrane</keyword>
<dbReference type="EMBL" id="JAUEPT010000059">
    <property type="protein sequence ID" value="KAK0435871.1"/>
    <property type="molecule type" value="Genomic_DNA"/>
</dbReference>
<comment type="subcellular location">
    <subcellularLocation>
        <location evidence="1">Membrane</location>
        <topology evidence="1">Multi-pass membrane protein</topology>
    </subcellularLocation>
</comment>
<evidence type="ECO:0000256" key="6">
    <source>
        <dbReference type="ARBA" id="ARBA00023136"/>
    </source>
</evidence>
<feature type="transmembrane region" description="Helical" evidence="7">
    <location>
        <begin position="65"/>
        <end position="85"/>
    </location>
</feature>
<feature type="transmembrane region" description="Helical" evidence="7">
    <location>
        <begin position="180"/>
        <end position="200"/>
    </location>
</feature>
<reference evidence="9" key="1">
    <citation type="submission" date="2023-06" db="EMBL/GenBank/DDBJ databases">
        <authorList>
            <consortium name="Lawrence Berkeley National Laboratory"/>
            <person name="Ahrendt S."/>
            <person name="Sahu N."/>
            <person name="Indic B."/>
            <person name="Wong-Bajracharya J."/>
            <person name="Merenyi Z."/>
            <person name="Ke H.-M."/>
            <person name="Monk M."/>
            <person name="Kocsube S."/>
            <person name="Drula E."/>
            <person name="Lipzen A."/>
            <person name="Balint B."/>
            <person name="Henrissat B."/>
            <person name="Andreopoulos B."/>
            <person name="Martin F.M."/>
            <person name="Harder C.B."/>
            <person name="Rigling D."/>
            <person name="Ford K.L."/>
            <person name="Foster G.D."/>
            <person name="Pangilinan J."/>
            <person name="Papanicolaou A."/>
            <person name="Barry K."/>
            <person name="LaButti K."/>
            <person name="Viragh M."/>
            <person name="Koriabine M."/>
            <person name="Yan M."/>
            <person name="Riley R."/>
            <person name="Champramary S."/>
            <person name="Plett K.L."/>
            <person name="Tsai I.J."/>
            <person name="Slot J."/>
            <person name="Sipos G."/>
            <person name="Plett J."/>
            <person name="Nagy L.G."/>
            <person name="Grigoriev I.V."/>
        </authorList>
    </citation>
    <scope>NUCLEOTIDE SEQUENCE</scope>
    <source>
        <strain evidence="9">FPL87.14</strain>
    </source>
</reference>
<evidence type="ECO:0000256" key="5">
    <source>
        <dbReference type="ARBA" id="ARBA00022989"/>
    </source>
</evidence>
<evidence type="ECO:0000256" key="3">
    <source>
        <dbReference type="ARBA" id="ARBA00022692"/>
    </source>
</evidence>
<gene>
    <name evidence="9" type="ORF">EV421DRAFT_2011123</name>
</gene>
<feature type="transmembrane region" description="Helical" evidence="7">
    <location>
        <begin position="144"/>
        <end position="168"/>
    </location>
</feature>
<keyword evidence="4" id="KW-0029">Amino-acid transport</keyword>
<dbReference type="InterPro" id="IPR004840">
    <property type="entry name" value="Amino_acid_permease_CS"/>
</dbReference>
<dbReference type="InterPro" id="IPR050524">
    <property type="entry name" value="APC_YAT"/>
</dbReference>
<dbReference type="GO" id="GO:0015171">
    <property type="term" value="F:amino acid transmembrane transporter activity"/>
    <property type="evidence" value="ECO:0007669"/>
    <property type="project" value="TreeGrafter"/>
</dbReference>
<proteinExistence type="predicted"/>
<dbReference type="PIRSF" id="PIRSF006060">
    <property type="entry name" value="AA_transporter"/>
    <property type="match status" value="1"/>
</dbReference>
<dbReference type="Pfam" id="PF00324">
    <property type="entry name" value="AA_permease"/>
    <property type="match status" value="1"/>
</dbReference>
<feature type="transmembrane region" description="Helical" evidence="7">
    <location>
        <begin position="231"/>
        <end position="251"/>
    </location>
</feature>
<keyword evidence="5 7" id="KW-1133">Transmembrane helix</keyword>
<evidence type="ECO:0000256" key="4">
    <source>
        <dbReference type="ARBA" id="ARBA00022970"/>
    </source>
</evidence>
<evidence type="ECO:0000313" key="10">
    <source>
        <dbReference type="Proteomes" id="UP001175226"/>
    </source>
</evidence>
<dbReference type="PROSITE" id="PS00218">
    <property type="entry name" value="AMINO_ACID_PERMEASE_1"/>
    <property type="match status" value="1"/>
</dbReference>
<feature type="transmembrane region" description="Helical" evidence="7">
    <location>
        <begin position="272"/>
        <end position="293"/>
    </location>
</feature>
<feature type="transmembrane region" description="Helical" evidence="7">
    <location>
        <begin position="334"/>
        <end position="359"/>
    </location>
</feature>
<organism evidence="9 10">
    <name type="scientific">Armillaria borealis</name>
    <dbReference type="NCBI Taxonomy" id="47425"/>
    <lineage>
        <taxon>Eukaryota</taxon>
        <taxon>Fungi</taxon>
        <taxon>Dikarya</taxon>
        <taxon>Basidiomycota</taxon>
        <taxon>Agaricomycotina</taxon>
        <taxon>Agaricomycetes</taxon>
        <taxon>Agaricomycetidae</taxon>
        <taxon>Agaricales</taxon>
        <taxon>Marasmiineae</taxon>
        <taxon>Physalacriaceae</taxon>
        <taxon>Armillaria</taxon>
    </lineage>
</organism>
<accession>A0AA39MIA0</accession>
<dbReference type="PANTHER" id="PTHR43341:SF15">
    <property type="entry name" value="GENERAL AMINO ACID PERMEASE AGP2"/>
    <property type="match status" value="1"/>
</dbReference>
<feature type="transmembrane region" description="Helical" evidence="7">
    <location>
        <begin position="454"/>
        <end position="474"/>
    </location>
</feature>
<feature type="domain" description="Amino acid permease/ SLC12A" evidence="8">
    <location>
        <begin position="37"/>
        <end position="505"/>
    </location>
</feature>
<feature type="transmembrane region" description="Helical" evidence="7">
    <location>
        <begin position="38"/>
        <end position="59"/>
    </location>
</feature>
<evidence type="ECO:0000256" key="1">
    <source>
        <dbReference type="ARBA" id="ARBA00004141"/>
    </source>
</evidence>
<comment type="caution">
    <text evidence="9">The sequence shown here is derived from an EMBL/GenBank/DDBJ whole genome shotgun (WGS) entry which is preliminary data.</text>
</comment>
<evidence type="ECO:0000256" key="2">
    <source>
        <dbReference type="ARBA" id="ARBA00022448"/>
    </source>
</evidence>
<dbReference type="FunFam" id="1.20.1740.10:FF:000006">
    <property type="entry name" value="General amino acid permease"/>
    <property type="match status" value="1"/>
</dbReference>
<feature type="transmembrane region" description="Helical" evidence="7">
    <location>
        <begin position="486"/>
        <end position="505"/>
    </location>
</feature>
<dbReference type="Gene3D" id="1.20.1740.10">
    <property type="entry name" value="Amino acid/polyamine transporter I"/>
    <property type="match status" value="1"/>
</dbReference>
<sequence length="549" mass="61974">MDSEKDSRVSVRIDNVASNLEGYIHSDQTVRRLKSRHLHWIGIGGTIGTALFLQIGYVLPHGGPGSLLLAFVFWSTVMLSINNCLAEMVSWIPISSPFIRFADRFVDPALGFCAGINFFLYPAILVPFEIAAFELMIHFWTKKIPTAVVIVVVLACYVALNVFAVRFYGESEFWLAIGKIILALGLLLFTFITMLGGNPLHDRFGFRNWDSSKVPGTPFVEYQKTGSTGRFLGFLSCLLQAVFTMCGPEFVSMTAGEAENPRTTLPQTFKGVYTRVTTFFILRALSVGILLPYSDPNLQLALSDPKPGAGSSPYVIAMQNMNIPYKFSWPLPHIVNALIMLSIFSAGNSYIFCASRTLYGMALQRRLPRFLTRCMQNGVPIYCVGIAILVALLAFLQVSNNMVKVLEWFVSLTVATQVINYAIVTFTYLRFYYALKAQGIPWSSLPFRGPLQPFCGYYTFAFTLIMPFVLRYSVFMPGNWDTTTFFFSYTIIGVLPILFIVWKVLHHTRLIRPKEVAFFEEERKIIDDYEALFVSAKSRMDMFKKWVIG</sequence>
<dbReference type="Proteomes" id="UP001175226">
    <property type="component" value="Unassembled WGS sequence"/>
</dbReference>
<evidence type="ECO:0000259" key="8">
    <source>
        <dbReference type="Pfam" id="PF00324"/>
    </source>
</evidence>
<evidence type="ECO:0000313" key="9">
    <source>
        <dbReference type="EMBL" id="KAK0435871.1"/>
    </source>
</evidence>
<feature type="transmembrane region" description="Helical" evidence="7">
    <location>
        <begin position="379"/>
        <end position="396"/>
    </location>
</feature>
<evidence type="ECO:0000256" key="7">
    <source>
        <dbReference type="SAM" id="Phobius"/>
    </source>
</evidence>
<feature type="transmembrane region" description="Helical" evidence="7">
    <location>
        <begin position="408"/>
        <end position="433"/>
    </location>
</feature>
<keyword evidence="2" id="KW-0813">Transport</keyword>
<keyword evidence="10" id="KW-1185">Reference proteome</keyword>
<dbReference type="GO" id="GO:0016020">
    <property type="term" value="C:membrane"/>
    <property type="evidence" value="ECO:0007669"/>
    <property type="project" value="UniProtKB-SubCell"/>
</dbReference>
<dbReference type="PANTHER" id="PTHR43341">
    <property type="entry name" value="AMINO ACID PERMEASE"/>
    <property type="match status" value="1"/>
</dbReference>
<protein>
    <submittedName>
        <fullName evidence="9">General amino acid permease AGP2</fullName>
    </submittedName>
</protein>
<name>A0AA39MIA0_9AGAR</name>
<dbReference type="AlphaFoldDB" id="A0AA39MIA0"/>